<proteinExistence type="predicted"/>
<sequence>MHSEKTTIRLAAVDMDGTLLHDDKSISDYTLDILRKIVKKGVILVPASGRPIGGMKEAVLNNVDGIQYAICSNGAMLMDVPEEKSICETGISTEKAVEAIAYLEQFPVAVYVHTDRGTFRAEGWEKTGLSEKYPYIRFSEGNVKDLGEFLRTSGVKVMKMGAFVLKDGLAQELLEKGSPIPGIVFLRTGDGIIELNSIHASKGNALCTLCKKLGISMENVLAIGDNENDISMLQAAGISAAMENAEDDVKQAAKFVAGHNEKDGAAHFLEEWVL</sequence>
<keyword evidence="2" id="KW-1185">Reference proteome</keyword>
<dbReference type="PANTHER" id="PTHR10000">
    <property type="entry name" value="PHOSPHOSERINE PHOSPHATASE"/>
    <property type="match status" value="1"/>
</dbReference>
<evidence type="ECO:0000313" key="1">
    <source>
        <dbReference type="EMBL" id="MEQ2564028.1"/>
    </source>
</evidence>
<dbReference type="PANTHER" id="PTHR10000:SF8">
    <property type="entry name" value="HAD SUPERFAMILY HYDROLASE-LIKE, TYPE 3"/>
    <property type="match status" value="1"/>
</dbReference>
<dbReference type="Gene3D" id="3.40.50.1000">
    <property type="entry name" value="HAD superfamily/HAD-like"/>
    <property type="match status" value="1"/>
</dbReference>
<protein>
    <submittedName>
        <fullName evidence="1">HAD family hydrolase</fullName>
        <ecNumber evidence="1">3.-.-.-</ecNumber>
    </submittedName>
</protein>
<comment type="caution">
    <text evidence="1">The sequence shown here is derived from an EMBL/GenBank/DDBJ whole genome shotgun (WGS) entry which is preliminary data.</text>
</comment>
<dbReference type="NCBIfam" id="TIGR01484">
    <property type="entry name" value="HAD-SF-IIB"/>
    <property type="match status" value="1"/>
</dbReference>
<gene>
    <name evidence="1" type="ORF">WMO41_12785</name>
</gene>
<dbReference type="InterPro" id="IPR036412">
    <property type="entry name" value="HAD-like_sf"/>
</dbReference>
<accession>A0ABV1HR28</accession>
<organism evidence="1 2">
    <name type="scientific">Ventrimonas faecis</name>
    <dbReference type="NCBI Taxonomy" id="3133170"/>
    <lineage>
        <taxon>Bacteria</taxon>
        <taxon>Bacillati</taxon>
        <taxon>Bacillota</taxon>
        <taxon>Clostridia</taxon>
        <taxon>Lachnospirales</taxon>
        <taxon>Lachnospiraceae</taxon>
        <taxon>Ventrimonas</taxon>
    </lineage>
</organism>
<dbReference type="EC" id="3.-.-.-" evidence="1"/>
<dbReference type="GO" id="GO:0016787">
    <property type="term" value="F:hydrolase activity"/>
    <property type="evidence" value="ECO:0007669"/>
    <property type="project" value="UniProtKB-KW"/>
</dbReference>
<dbReference type="Gene3D" id="3.30.1240.10">
    <property type="match status" value="1"/>
</dbReference>
<dbReference type="InterPro" id="IPR000150">
    <property type="entry name" value="Cof"/>
</dbReference>
<evidence type="ECO:0000313" key="2">
    <source>
        <dbReference type="Proteomes" id="UP001437460"/>
    </source>
</evidence>
<dbReference type="EMBL" id="JBBMFJ010000029">
    <property type="protein sequence ID" value="MEQ2564028.1"/>
    <property type="molecule type" value="Genomic_DNA"/>
</dbReference>
<dbReference type="InterPro" id="IPR006379">
    <property type="entry name" value="HAD-SF_hydro_IIB"/>
</dbReference>
<dbReference type="NCBIfam" id="TIGR00099">
    <property type="entry name" value="Cof-subfamily"/>
    <property type="match status" value="1"/>
</dbReference>
<name>A0ABV1HR28_9FIRM</name>
<dbReference type="Pfam" id="PF08282">
    <property type="entry name" value="Hydrolase_3"/>
    <property type="match status" value="1"/>
</dbReference>
<dbReference type="PROSITE" id="PS01229">
    <property type="entry name" value="COF_2"/>
    <property type="match status" value="1"/>
</dbReference>
<reference evidence="1 2" key="1">
    <citation type="submission" date="2024-03" db="EMBL/GenBank/DDBJ databases">
        <title>Human intestinal bacterial collection.</title>
        <authorList>
            <person name="Pauvert C."/>
            <person name="Hitch T.C.A."/>
            <person name="Clavel T."/>
        </authorList>
    </citation>
    <scope>NUCLEOTIDE SEQUENCE [LARGE SCALE GENOMIC DNA]</scope>
    <source>
        <strain evidence="1 2">CLA-AP-H27</strain>
    </source>
</reference>
<dbReference type="InterPro" id="IPR023214">
    <property type="entry name" value="HAD_sf"/>
</dbReference>
<dbReference type="Proteomes" id="UP001437460">
    <property type="component" value="Unassembled WGS sequence"/>
</dbReference>
<dbReference type="RefSeq" id="WP_349230080.1">
    <property type="nucleotide sequence ID" value="NZ_JBBMFJ010000029.1"/>
</dbReference>
<dbReference type="SFLD" id="SFLDS00003">
    <property type="entry name" value="Haloacid_Dehalogenase"/>
    <property type="match status" value="1"/>
</dbReference>
<dbReference type="CDD" id="cd07516">
    <property type="entry name" value="HAD_Pase"/>
    <property type="match status" value="1"/>
</dbReference>
<dbReference type="SUPFAM" id="SSF56784">
    <property type="entry name" value="HAD-like"/>
    <property type="match status" value="1"/>
</dbReference>
<dbReference type="SFLD" id="SFLDG01140">
    <property type="entry name" value="C2.B:_Phosphomannomutase_and_P"/>
    <property type="match status" value="1"/>
</dbReference>
<keyword evidence="1" id="KW-0378">Hydrolase</keyword>